<feature type="transmembrane region" description="Helical" evidence="7">
    <location>
        <begin position="107"/>
        <end position="126"/>
    </location>
</feature>
<evidence type="ECO:0000256" key="2">
    <source>
        <dbReference type="ARBA" id="ARBA00022692"/>
    </source>
</evidence>
<name>A0A369JG44_HYPMA</name>
<feature type="compositionally biased region" description="Low complexity" evidence="6">
    <location>
        <begin position="487"/>
        <end position="498"/>
    </location>
</feature>
<proteinExistence type="inferred from homology"/>
<dbReference type="PANTHER" id="PTHR21705:SF11">
    <property type="entry name" value="FHIP FAMILY PROTEIN CG3558"/>
    <property type="match status" value="1"/>
</dbReference>
<keyword evidence="4 7" id="KW-0472">Membrane</keyword>
<accession>A0A369JG44</accession>
<feature type="transmembrane region" description="Helical" evidence="7">
    <location>
        <begin position="228"/>
        <end position="253"/>
    </location>
</feature>
<feature type="compositionally biased region" description="Basic and acidic residues" evidence="6">
    <location>
        <begin position="626"/>
        <end position="640"/>
    </location>
</feature>
<comment type="caution">
    <text evidence="9">The sequence shown here is derived from an EMBL/GenBank/DDBJ whole genome shotgun (WGS) entry which is preliminary data.</text>
</comment>
<comment type="similarity">
    <text evidence="5">Belongs to the FHIP family.</text>
</comment>
<dbReference type="GO" id="GO:0016020">
    <property type="term" value="C:membrane"/>
    <property type="evidence" value="ECO:0007669"/>
    <property type="project" value="UniProtKB-SubCell"/>
</dbReference>
<dbReference type="InterPro" id="IPR019384">
    <property type="entry name" value="FHIP"/>
</dbReference>
<dbReference type="Pfam" id="PF19314">
    <property type="entry name" value="DUF5917"/>
    <property type="match status" value="1"/>
</dbReference>
<dbReference type="InterPro" id="IPR000537">
    <property type="entry name" value="UbiA_prenyltransferase"/>
</dbReference>
<evidence type="ECO:0000256" key="4">
    <source>
        <dbReference type="ARBA" id="ARBA00023136"/>
    </source>
</evidence>
<evidence type="ECO:0000259" key="8">
    <source>
        <dbReference type="Pfam" id="PF19314"/>
    </source>
</evidence>
<dbReference type="Proteomes" id="UP000076154">
    <property type="component" value="Unassembled WGS sequence"/>
</dbReference>
<evidence type="ECO:0000313" key="9">
    <source>
        <dbReference type="EMBL" id="RDB21141.1"/>
    </source>
</evidence>
<feature type="transmembrane region" description="Helical" evidence="7">
    <location>
        <begin position="27"/>
        <end position="47"/>
    </location>
</feature>
<feature type="compositionally biased region" description="Pro residues" evidence="6">
    <location>
        <begin position="1147"/>
        <end position="1157"/>
    </location>
</feature>
<feature type="region of interest" description="Disordered" evidence="6">
    <location>
        <begin position="1146"/>
        <end position="1201"/>
    </location>
</feature>
<dbReference type="EMBL" id="LUEZ02000055">
    <property type="protein sequence ID" value="RDB21141.1"/>
    <property type="molecule type" value="Genomic_DNA"/>
</dbReference>
<evidence type="ECO:0000256" key="3">
    <source>
        <dbReference type="ARBA" id="ARBA00022989"/>
    </source>
</evidence>
<comment type="subcellular location">
    <subcellularLocation>
        <location evidence="1">Membrane</location>
        <topology evidence="1">Multi-pass membrane protein</topology>
    </subcellularLocation>
</comment>
<dbReference type="Pfam" id="PF10257">
    <property type="entry name" value="RAI16-like"/>
    <property type="match status" value="1"/>
</dbReference>
<feature type="region of interest" description="Disordered" evidence="6">
    <location>
        <begin position="1244"/>
        <end position="1269"/>
    </location>
</feature>
<dbReference type="Pfam" id="PF01040">
    <property type="entry name" value="UbiA"/>
    <property type="match status" value="1"/>
</dbReference>
<feature type="compositionally biased region" description="Pro residues" evidence="6">
    <location>
        <begin position="1182"/>
        <end position="1191"/>
    </location>
</feature>
<dbReference type="InParanoid" id="A0A369JG44"/>
<feature type="region of interest" description="Disordered" evidence="6">
    <location>
        <begin position="613"/>
        <end position="642"/>
    </location>
</feature>
<feature type="region of interest" description="Disordered" evidence="6">
    <location>
        <begin position="478"/>
        <end position="498"/>
    </location>
</feature>
<feature type="transmembrane region" description="Helical" evidence="7">
    <location>
        <begin position="59"/>
        <end position="77"/>
    </location>
</feature>
<dbReference type="InterPro" id="IPR016024">
    <property type="entry name" value="ARM-type_fold"/>
</dbReference>
<keyword evidence="10" id="KW-1185">Reference proteome</keyword>
<organism evidence="9 10">
    <name type="scientific">Hypsizygus marmoreus</name>
    <name type="common">White beech mushroom</name>
    <name type="synonym">Agaricus marmoreus</name>
    <dbReference type="NCBI Taxonomy" id="39966"/>
    <lineage>
        <taxon>Eukaryota</taxon>
        <taxon>Fungi</taxon>
        <taxon>Dikarya</taxon>
        <taxon>Basidiomycota</taxon>
        <taxon>Agaricomycotina</taxon>
        <taxon>Agaricomycetes</taxon>
        <taxon>Agaricomycetidae</taxon>
        <taxon>Agaricales</taxon>
        <taxon>Tricholomatineae</taxon>
        <taxon>Lyophyllaceae</taxon>
        <taxon>Hypsizygus</taxon>
    </lineage>
</organism>
<reference evidence="9" key="1">
    <citation type="submission" date="2018-04" db="EMBL/GenBank/DDBJ databases">
        <title>Whole genome sequencing of Hypsizygus marmoreus.</title>
        <authorList>
            <person name="Choi I.-G."/>
            <person name="Min B."/>
            <person name="Kim J.-G."/>
            <person name="Kim S."/>
            <person name="Oh Y.-L."/>
            <person name="Kong W.-S."/>
            <person name="Park H."/>
            <person name="Jeong J."/>
            <person name="Song E.-S."/>
        </authorList>
    </citation>
    <scope>NUCLEOTIDE SEQUENCE [LARGE SCALE GENOMIC DNA]</scope>
    <source>
        <strain evidence="9">51987-8</strain>
    </source>
</reference>
<gene>
    <name evidence="9" type="ORF">Hypma_011590</name>
</gene>
<keyword evidence="2 7" id="KW-0812">Transmembrane</keyword>
<dbReference type="OrthoDB" id="5350595at2759"/>
<sequence>MDSFPPQEGHTLAHKAWKLVQASRLPAWMFGPILFSIGMIHSGVIPASTSRLMRAGVQVLALSFPLCIIVFGVNDVYDYDSDKRNPRKVASNGLEGGILHKDYHAEVLKAAYVSTVLILGCALLNWRRNNIVATASLVLLGWQYSSPPLRLKEVPGLDSLSNGCIVFLAWFCGFSFSGLGLSDVPIKGFVLSLCTTGIHALGAVMDAEADESSGQSTIAIAFGKRPAAIFAAICYLFAMTFVGLRSLVGVYLFSGTNTQLPPKAPTDYAQEFHKSWDVIKNTLQHPDERQLARGIRSTDVPAHLQSLVDALVWESTRTEEGGTGVCLEYLLKNDVLGTLVRLSETDRPAGIQAEVLRAVQNMVVLMDEQFLVHSAVHKAVLRLLRNCAGDDLQEQLDGRKVMGAARSAVRGQPSEYEEDLVNLLCILCSRIRTYRELLMIFFHDKHWYHSEPLFSVEEEDEEDEEDEIDFTLEANELPNETRDASPTPSQATITSAQATAPHRKKTEYEFLLFNYLLRFVHREGQIGDFARAGLLFLMDVAMSPGEPRADSSESSSLDSTPADPIHDAALALAEYILDGDFSEVLGAGLGAVYSLLPSKLVFHPIVASAASPGTGMTLGNNGSDSAEERERKELAKDKARSMGIEDASNSDFKTRLDHFLKLLEFLEDVLRRNIVHDTTDASALVGGAIGQSILDAVRRIFLENVLYPSILECSDADGSAVAVMSYIEVMIRTLSGGQLADLLVDFLLSEDNDEVRLRQRPLSMMTLSLAQNKTTAPADKQNKLRRRKSSAMVLLEMEAPSSRKQSEYFTSMGRFTLRDLLLSNLRSNSQSTATSALQLLQSMLLQHPQLAVDRLLIVISDPTATSFPHPAIMPRHSSIESSSPSDDNEDDETFKYPGAEDEDVVSQPGVTSQFIQPDTTYSTHEREMGLYLTLVSRVDPSHNGDAFSTGYDHYLRDALFSIQNQAAYQLSEDEYGNPESRRKLKHRLNVNDPILSLILESLRKFFSNTPEFNIALTGVLATLAIHPDRSLAGWLTFASNDSPHFESGLSKVAASTGDDGDDRSIDFEIETKLANDTNFLPASSLDEKSRPVIHTIFHGLVTQLERYRAAVDDFDKYLLERRQGLLFSENMTDALTFSLDLVDEPTPISPTPEPATPVRPKAKAASSNSFVSFLTPKKNKTPKPPPEPTTPPKKLGNTTTIASPFGRHYQDTGSIVVEPFLAPVPSSSPWTPAKVGGWTAGEEDVFSSSGWSGEPQRPQGEREEAKPAKPANVTLSQLLDNVVILEESIKELVAIIHARRSLGIDSVRYL</sequence>
<keyword evidence="3 7" id="KW-1133">Transmembrane helix</keyword>
<dbReference type="GO" id="GO:0016765">
    <property type="term" value="F:transferase activity, transferring alkyl or aryl (other than methyl) groups"/>
    <property type="evidence" value="ECO:0007669"/>
    <property type="project" value="InterPro"/>
</dbReference>
<evidence type="ECO:0000256" key="1">
    <source>
        <dbReference type="ARBA" id="ARBA00004141"/>
    </source>
</evidence>
<feature type="domain" description="FHF complex subunit HOOK-interacting protein C-terminal" evidence="8">
    <location>
        <begin position="992"/>
        <end position="1040"/>
    </location>
</feature>
<evidence type="ECO:0000256" key="5">
    <source>
        <dbReference type="ARBA" id="ARBA00024336"/>
    </source>
</evidence>
<dbReference type="STRING" id="39966.A0A369JG44"/>
<evidence type="ECO:0000256" key="6">
    <source>
        <dbReference type="SAM" id="MobiDB-lite"/>
    </source>
</evidence>
<evidence type="ECO:0000313" key="10">
    <source>
        <dbReference type="Proteomes" id="UP000076154"/>
    </source>
</evidence>
<dbReference type="PANTHER" id="PTHR21705">
    <property type="entry name" value="RAI16 PROTEIN-RELATED"/>
    <property type="match status" value="1"/>
</dbReference>
<evidence type="ECO:0000256" key="7">
    <source>
        <dbReference type="SAM" id="Phobius"/>
    </source>
</evidence>
<feature type="region of interest" description="Disordered" evidence="6">
    <location>
        <begin position="867"/>
        <end position="906"/>
    </location>
</feature>
<dbReference type="SUPFAM" id="SSF48371">
    <property type="entry name" value="ARM repeat"/>
    <property type="match status" value="1"/>
</dbReference>
<dbReference type="InterPro" id="IPR045669">
    <property type="entry name" value="FHIP_C"/>
</dbReference>
<protein>
    <recommendedName>
        <fullName evidence="8">FHF complex subunit HOOK-interacting protein C-terminal domain-containing protein</fullName>
    </recommendedName>
</protein>